<evidence type="ECO:0000313" key="3">
    <source>
        <dbReference type="Proteomes" id="UP000719766"/>
    </source>
</evidence>
<organism evidence="2 3">
    <name type="scientific">Suillus plorans</name>
    <dbReference type="NCBI Taxonomy" id="116603"/>
    <lineage>
        <taxon>Eukaryota</taxon>
        <taxon>Fungi</taxon>
        <taxon>Dikarya</taxon>
        <taxon>Basidiomycota</taxon>
        <taxon>Agaricomycotina</taxon>
        <taxon>Agaricomycetes</taxon>
        <taxon>Agaricomycetidae</taxon>
        <taxon>Boletales</taxon>
        <taxon>Suillineae</taxon>
        <taxon>Suillaceae</taxon>
        <taxon>Suillus</taxon>
    </lineage>
</organism>
<keyword evidence="1" id="KW-1133">Transmembrane helix</keyword>
<evidence type="ECO:0000313" key="2">
    <source>
        <dbReference type="EMBL" id="KAG1791854.1"/>
    </source>
</evidence>
<feature type="transmembrane region" description="Helical" evidence="1">
    <location>
        <begin position="12"/>
        <end position="34"/>
    </location>
</feature>
<dbReference type="Proteomes" id="UP000719766">
    <property type="component" value="Unassembled WGS sequence"/>
</dbReference>
<keyword evidence="3" id="KW-1185">Reference proteome</keyword>
<dbReference type="EMBL" id="JABBWE010000040">
    <property type="protein sequence ID" value="KAG1791854.1"/>
    <property type="molecule type" value="Genomic_DNA"/>
</dbReference>
<evidence type="ECO:0000256" key="1">
    <source>
        <dbReference type="SAM" id="Phobius"/>
    </source>
</evidence>
<dbReference type="RefSeq" id="XP_041158592.1">
    <property type="nucleotide sequence ID" value="XM_041303299.1"/>
</dbReference>
<dbReference type="AlphaFoldDB" id="A0A9P7ANF3"/>
<feature type="transmembrane region" description="Helical" evidence="1">
    <location>
        <begin position="54"/>
        <end position="74"/>
    </location>
</feature>
<keyword evidence="1" id="KW-0472">Membrane</keyword>
<protein>
    <submittedName>
        <fullName evidence="2">Uncharacterized protein</fullName>
    </submittedName>
</protein>
<proteinExistence type="predicted"/>
<reference evidence="2" key="1">
    <citation type="journal article" date="2020" name="New Phytol.">
        <title>Comparative genomics reveals dynamic genome evolution in host specialist ectomycorrhizal fungi.</title>
        <authorList>
            <person name="Lofgren L.A."/>
            <person name="Nguyen N.H."/>
            <person name="Vilgalys R."/>
            <person name="Ruytinx J."/>
            <person name="Liao H.L."/>
            <person name="Branco S."/>
            <person name="Kuo A."/>
            <person name="LaButti K."/>
            <person name="Lipzen A."/>
            <person name="Andreopoulos W."/>
            <person name="Pangilinan J."/>
            <person name="Riley R."/>
            <person name="Hundley H."/>
            <person name="Na H."/>
            <person name="Barry K."/>
            <person name="Grigoriev I.V."/>
            <person name="Stajich J.E."/>
            <person name="Kennedy P.G."/>
        </authorList>
    </citation>
    <scope>NUCLEOTIDE SEQUENCE</scope>
    <source>
        <strain evidence="2">S12</strain>
    </source>
</reference>
<name>A0A9P7ANF3_9AGAM</name>
<gene>
    <name evidence="2" type="ORF">HD556DRAFT_1383179</name>
</gene>
<keyword evidence="1" id="KW-0812">Transmembrane</keyword>
<dbReference type="GeneID" id="64597063"/>
<comment type="caution">
    <text evidence="2">The sequence shown here is derived from an EMBL/GenBank/DDBJ whole genome shotgun (WGS) entry which is preliminary data.</text>
</comment>
<accession>A0A9P7ANF3</accession>
<sequence>MMALRNGGRYEYELQLVLIIYSKVIIVSCTVRVIRTATSSSSSLYFLLCLWHPGLYIVPYILARLALFTSAVLLQHAETLSLVAL</sequence>